<keyword evidence="1" id="KW-0472">Membrane</keyword>
<comment type="caution">
    <text evidence="3">The sequence shown here is derived from an EMBL/GenBank/DDBJ whole genome shotgun (WGS) entry which is preliminary data.</text>
</comment>
<keyword evidence="5" id="KW-1185">Reference proteome</keyword>
<feature type="transmembrane region" description="Helical" evidence="1">
    <location>
        <begin position="28"/>
        <end position="49"/>
    </location>
</feature>
<gene>
    <name evidence="3" type="ORF">EPT53_05035</name>
    <name evidence="2" type="ORF">MWG07_05570</name>
</gene>
<protein>
    <submittedName>
        <fullName evidence="3">Uncharacterized protein</fullName>
    </submittedName>
</protein>
<sequence length="107" mass="12224">MMTSPKERVRANIYKELLEQEKRRNKKLSIVSVSVFLFGIFASSGYNAFYQTNTGGQSLSYVMGTEKQVKKFEKDSFILDSIYNTGILHEKTVTLNPDELFGLDTQI</sequence>
<dbReference type="GeneID" id="75074986"/>
<evidence type="ECO:0000313" key="5">
    <source>
        <dbReference type="Proteomes" id="UP001173223"/>
    </source>
</evidence>
<organism evidence="3 4">
    <name type="scientific">Fusobacterium necrophorum</name>
    <dbReference type="NCBI Taxonomy" id="859"/>
    <lineage>
        <taxon>Bacteria</taxon>
        <taxon>Fusobacteriati</taxon>
        <taxon>Fusobacteriota</taxon>
        <taxon>Fusobacteriia</taxon>
        <taxon>Fusobacteriales</taxon>
        <taxon>Fusobacteriaceae</taxon>
        <taxon>Fusobacterium</taxon>
    </lineage>
</organism>
<evidence type="ECO:0000313" key="4">
    <source>
        <dbReference type="Proteomes" id="UP000289216"/>
    </source>
</evidence>
<dbReference type="EMBL" id="JAMGTK010000008">
    <property type="protein sequence ID" value="MDK4511718.1"/>
    <property type="molecule type" value="Genomic_DNA"/>
</dbReference>
<keyword evidence="1" id="KW-0812">Transmembrane</keyword>
<reference evidence="3 4" key="1">
    <citation type="submission" date="2019-01" db="EMBL/GenBank/DDBJ databases">
        <title>Fusobacterium necrophorum Isolated From the Uterus of Dairy Cows.</title>
        <authorList>
            <person name="Francis A.M."/>
        </authorList>
    </citation>
    <scope>NUCLEOTIDE SEQUENCE [LARGE SCALE GENOMIC DNA]</scope>
    <source>
        <strain evidence="3 4">KG35</strain>
    </source>
</reference>
<name>A0A4Q2KWR6_9FUSO</name>
<dbReference type="AlphaFoldDB" id="A0A4Q2KWR6"/>
<dbReference type="RefSeq" id="WP_005960494.1">
    <property type="nucleotide sequence ID" value="NZ_CABMIK010000001.1"/>
</dbReference>
<keyword evidence="1" id="KW-1133">Transmembrane helix</keyword>
<reference evidence="2" key="3">
    <citation type="submission" date="2022-04" db="EMBL/GenBank/DDBJ databases">
        <authorList>
            <person name="Livingstone P.G."/>
        </authorList>
    </citation>
    <scope>NUCLEOTIDE SEQUENCE</scope>
    <source>
        <strain evidence="2">BRON_8</strain>
    </source>
</reference>
<dbReference type="EMBL" id="SBAP01000010">
    <property type="protein sequence ID" value="RXZ70058.1"/>
    <property type="molecule type" value="Genomic_DNA"/>
</dbReference>
<accession>A0A4Q2KWR6</accession>
<evidence type="ECO:0000313" key="2">
    <source>
        <dbReference type="EMBL" id="MDK4511718.1"/>
    </source>
</evidence>
<dbReference type="Proteomes" id="UP000289216">
    <property type="component" value="Unassembled WGS sequence"/>
</dbReference>
<reference evidence="2" key="2">
    <citation type="journal article" date="2022" name="Gene">
        <title>A genome-led study on the pathogenesis of Fusobacterium necrophorum infections.</title>
        <authorList>
            <person name="Thapa G."/>
            <person name="Jayal A."/>
            <person name="Sikazwe E."/>
            <person name="Perry T."/>
            <person name="Mohammed Al Balushi A."/>
            <person name="Livingstone P."/>
        </authorList>
    </citation>
    <scope>NUCLEOTIDE SEQUENCE</scope>
    <source>
        <strain evidence="2">BRON_8</strain>
    </source>
</reference>
<evidence type="ECO:0000256" key="1">
    <source>
        <dbReference type="SAM" id="Phobius"/>
    </source>
</evidence>
<dbReference type="Proteomes" id="UP001173223">
    <property type="component" value="Unassembled WGS sequence"/>
</dbReference>
<evidence type="ECO:0000313" key="3">
    <source>
        <dbReference type="EMBL" id="RXZ70058.1"/>
    </source>
</evidence>
<proteinExistence type="predicted"/>